<proteinExistence type="predicted"/>
<dbReference type="EMBL" id="RAPN01000001">
    <property type="protein sequence ID" value="RKD91571.1"/>
    <property type="molecule type" value="Genomic_DNA"/>
</dbReference>
<gene>
    <name evidence="2" type="ORF">BC643_1927</name>
</gene>
<evidence type="ECO:0000313" key="3">
    <source>
        <dbReference type="Proteomes" id="UP000283387"/>
    </source>
</evidence>
<feature type="signal peptide" evidence="1">
    <location>
        <begin position="1"/>
        <end position="20"/>
    </location>
</feature>
<keyword evidence="3" id="KW-1185">Reference proteome</keyword>
<sequence length="234" mass="27386">MRKVYLIIVLFVSLSSSVGAQSQLVDSLRQKYDEKYGLDVLLNNGRKYFPNNNPAKGHPYWETATPLRADLTVAGKFFPAQKVKYDLHTQQFVLIYLDENSREQDLVINNEAVDTIKIKEAVFIRNKFSEPAQPYLQVIHEGEIGCYISWSKMLQYNRSGTNIGYEYTAEKKNYFLLREGQLYRFSSKSNFLKIFPKEEKTKLKKYMVSNHIRFNKMSTNQLQTLIEYGEDIME</sequence>
<dbReference type="OrthoDB" id="655382at2"/>
<organism evidence="2 3">
    <name type="scientific">Mangrovibacterium diazotrophicum</name>
    <dbReference type="NCBI Taxonomy" id="1261403"/>
    <lineage>
        <taxon>Bacteria</taxon>
        <taxon>Pseudomonadati</taxon>
        <taxon>Bacteroidota</taxon>
        <taxon>Bacteroidia</taxon>
        <taxon>Marinilabiliales</taxon>
        <taxon>Prolixibacteraceae</taxon>
        <taxon>Mangrovibacterium</taxon>
    </lineage>
</organism>
<dbReference type="AlphaFoldDB" id="A0A419W7W1"/>
<evidence type="ECO:0000256" key="1">
    <source>
        <dbReference type="SAM" id="SignalP"/>
    </source>
</evidence>
<accession>A0A419W7W1</accession>
<reference evidence="2 3" key="1">
    <citation type="submission" date="2018-09" db="EMBL/GenBank/DDBJ databases">
        <title>Genomic Encyclopedia of Archaeal and Bacterial Type Strains, Phase II (KMG-II): from individual species to whole genera.</title>
        <authorList>
            <person name="Goeker M."/>
        </authorList>
    </citation>
    <scope>NUCLEOTIDE SEQUENCE [LARGE SCALE GENOMIC DNA]</scope>
    <source>
        <strain evidence="2 3">DSM 27148</strain>
    </source>
</reference>
<keyword evidence="1" id="KW-0732">Signal</keyword>
<evidence type="ECO:0000313" key="2">
    <source>
        <dbReference type="EMBL" id="RKD91571.1"/>
    </source>
</evidence>
<dbReference type="Proteomes" id="UP000283387">
    <property type="component" value="Unassembled WGS sequence"/>
</dbReference>
<feature type="chain" id="PRO_5019462216" description="GLPGLI family protein" evidence="1">
    <location>
        <begin position="21"/>
        <end position="234"/>
    </location>
</feature>
<evidence type="ECO:0008006" key="4">
    <source>
        <dbReference type="Google" id="ProtNLM"/>
    </source>
</evidence>
<name>A0A419W7W1_9BACT</name>
<protein>
    <recommendedName>
        <fullName evidence="4">GLPGLI family protein</fullName>
    </recommendedName>
</protein>
<dbReference type="RefSeq" id="WP_120272861.1">
    <property type="nucleotide sequence ID" value="NZ_RAPN01000001.1"/>
</dbReference>
<comment type="caution">
    <text evidence="2">The sequence shown here is derived from an EMBL/GenBank/DDBJ whole genome shotgun (WGS) entry which is preliminary data.</text>
</comment>